<protein>
    <submittedName>
        <fullName evidence="1">Uncharacterized protein</fullName>
    </submittedName>
</protein>
<evidence type="ECO:0000313" key="1">
    <source>
        <dbReference type="EMBL" id="BAZ00790.1"/>
    </source>
</evidence>
<reference evidence="1 2" key="1">
    <citation type="submission" date="2017-06" db="EMBL/GenBank/DDBJ databases">
        <title>Genome sequencing of cyanobaciteial culture collection at National Institute for Environmental Studies (NIES).</title>
        <authorList>
            <person name="Hirose Y."/>
            <person name="Shimura Y."/>
            <person name="Fujisawa T."/>
            <person name="Nakamura Y."/>
            <person name="Kawachi M."/>
        </authorList>
    </citation>
    <scope>NUCLEOTIDE SEQUENCE [LARGE SCALE GENOMIC DNA]</scope>
    <source>
        <strain evidence="1 2">NIES-37</strain>
    </source>
</reference>
<dbReference type="EMBL" id="AP018248">
    <property type="protein sequence ID" value="BAZ00790.1"/>
    <property type="molecule type" value="Genomic_DNA"/>
</dbReference>
<gene>
    <name evidence="1" type="ORF">NIES37_47860</name>
</gene>
<dbReference type="InterPro" id="IPR057930">
    <property type="entry name" value="Antitoxin_put"/>
</dbReference>
<dbReference type="Pfam" id="PF25734">
    <property type="entry name" value="RelB_like_antitoxin"/>
    <property type="match status" value="1"/>
</dbReference>
<accession>A0A1Z4N4W4</accession>
<sequence>MNNMTELNFDEERIKQLFKSALIEVIQEQKEVFSDLLAEIIEDIALEKAIKEGEDTESVSRDAIFKILGNKG</sequence>
<organism evidence="1 2">
    <name type="scientific">Tolypothrix tenuis PCC 7101</name>
    <dbReference type="NCBI Taxonomy" id="231146"/>
    <lineage>
        <taxon>Bacteria</taxon>
        <taxon>Bacillati</taxon>
        <taxon>Cyanobacteriota</taxon>
        <taxon>Cyanophyceae</taxon>
        <taxon>Nostocales</taxon>
        <taxon>Tolypothrichaceae</taxon>
        <taxon>Tolypothrix</taxon>
    </lineage>
</organism>
<dbReference type="KEGG" id="ttq:NIES37_47860"/>
<dbReference type="AlphaFoldDB" id="A0A1Z4N4W4"/>
<proteinExistence type="predicted"/>
<name>A0A1Z4N4W4_9CYAN</name>
<keyword evidence="2" id="KW-1185">Reference proteome</keyword>
<dbReference type="Proteomes" id="UP000218785">
    <property type="component" value="Chromosome"/>
</dbReference>
<evidence type="ECO:0000313" key="2">
    <source>
        <dbReference type="Proteomes" id="UP000218785"/>
    </source>
</evidence>